<reference evidence="1 2" key="1">
    <citation type="submission" date="2019-03" db="EMBL/GenBank/DDBJ databases">
        <title>Genomic Encyclopedia of Type Strains, Phase IV (KMG-IV): sequencing the most valuable type-strain genomes for metagenomic binning, comparative biology and taxonomic classification.</title>
        <authorList>
            <person name="Goeker M."/>
        </authorList>
    </citation>
    <scope>NUCLEOTIDE SEQUENCE [LARGE SCALE GENOMIC DNA]</scope>
    <source>
        <strain evidence="1 2">DSM 24179</strain>
    </source>
</reference>
<protein>
    <submittedName>
        <fullName evidence="1">Uncharacterized protein</fullName>
    </submittedName>
</protein>
<dbReference type="RefSeq" id="WP_243699419.1">
    <property type="nucleotide sequence ID" value="NZ_SLWK01000011.1"/>
</dbReference>
<proteinExistence type="predicted"/>
<keyword evidence="2" id="KW-1185">Reference proteome</keyword>
<evidence type="ECO:0000313" key="2">
    <source>
        <dbReference type="Proteomes" id="UP000295221"/>
    </source>
</evidence>
<dbReference type="Proteomes" id="UP000295221">
    <property type="component" value="Unassembled WGS sequence"/>
</dbReference>
<dbReference type="AlphaFoldDB" id="A0A4R2GG27"/>
<sequence length="188" mass="22010">MKESLTCSSGIQAIGGARVMNCFELPDIIELNEYRGNFSLFLEAIYNVFKKDFVTSKPSFKGVRLGLKKFPLVEGKEYTFYHMTHKGDIENERIPDFRRMERIAWPRPMIDNSGDECLKVWRNIRRGNGGTKNRILILHETERYLVVLDDRGDYILPWTAFLIEGNRQLQKYLKEYEAYRTAEAAKKT</sequence>
<organism evidence="1 2">
    <name type="scientific">Natronoflexus pectinivorans</name>
    <dbReference type="NCBI Taxonomy" id="682526"/>
    <lineage>
        <taxon>Bacteria</taxon>
        <taxon>Pseudomonadati</taxon>
        <taxon>Bacteroidota</taxon>
        <taxon>Bacteroidia</taxon>
        <taxon>Marinilabiliales</taxon>
        <taxon>Marinilabiliaceae</taxon>
        <taxon>Natronoflexus</taxon>
    </lineage>
</organism>
<accession>A0A4R2GG27</accession>
<gene>
    <name evidence="1" type="ORF">EV194_11190</name>
</gene>
<evidence type="ECO:0000313" key="1">
    <source>
        <dbReference type="EMBL" id="TCO06970.1"/>
    </source>
</evidence>
<name>A0A4R2GG27_9BACT</name>
<dbReference type="EMBL" id="SLWK01000011">
    <property type="protein sequence ID" value="TCO06970.1"/>
    <property type="molecule type" value="Genomic_DNA"/>
</dbReference>
<comment type="caution">
    <text evidence="1">The sequence shown here is derived from an EMBL/GenBank/DDBJ whole genome shotgun (WGS) entry which is preliminary data.</text>
</comment>